<dbReference type="PANTHER" id="PTHR43228">
    <property type="entry name" value="TWO-COMPONENT RESPONSE REGULATOR"/>
    <property type="match status" value="1"/>
</dbReference>
<dbReference type="PANTHER" id="PTHR43228:SF1">
    <property type="entry name" value="TWO-COMPONENT RESPONSE REGULATOR ARR22"/>
    <property type="match status" value="1"/>
</dbReference>
<keyword evidence="1" id="KW-0597">Phosphoprotein</keyword>
<proteinExistence type="predicted"/>
<dbReference type="CDD" id="cd17535">
    <property type="entry name" value="REC_NarL-like"/>
    <property type="match status" value="1"/>
</dbReference>
<dbReference type="InterPro" id="IPR011006">
    <property type="entry name" value="CheY-like_superfamily"/>
</dbReference>
<dbReference type="SUPFAM" id="SSF52172">
    <property type="entry name" value="CheY-like"/>
    <property type="match status" value="1"/>
</dbReference>
<feature type="domain" description="Response regulatory" evidence="2">
    <location>
        <begin position="5"/>
        <end position="121"/>
    </location>
</feature>
<reference evidence="3" key="2">
    <citation type="journal article" date="2022" name="Microbiol. Resour. Announc.">
        <title>Metagenome Sequencing to Explore Phylogenomics of Terrestrial Cyanobacteria.</title>
        <authorList>
            <person name="Ward R.D."/>
            <person name="Stajich J.E."/>
            <person name="Johansen J.R."/>
            <person name="Huntemann M."/>
            <person name="Clum A."/>
            <person name="Foster B."/>
            <person name="Foster B."/>
            <person name="Roux S."/>
            <person name="Palaniappan K."/>
            <person name="Varghese N."/>
            <person name="Mukherjee S."/>
            <person name="Reddy T.B.K."/>
            <person name="Daum C."/>
            <person name="Copeland A."/>
            <person name="Chen I.A."/>
            <person name="Ivanova N.N."/>
            <person name="Kyrpides N.C."/>
            <person name="Shapiro N."/>
            <person name="Eloe-Fadrosh E.A."/>
            <person name="Pietrasiak N."/>
        </authorList>
    </citation>
    <scope>NUCLEOTIDE SEQUENCE</scope>
    <source>
        <strain evidence="3">GSE-NOS-MK-12-04C</strain>
    </source>
</reference>
<gene>
    <name evidence="3" type="ORF">KME60_22990</name>
</gene>
<evidence type="ECO:0000313" key="3">
    <source>
        <dbReference type="EMBL" id="MBW4670197.1"/>
    </source>
</evidence>
<reference evidence="3" key="1">
    <citation type="submission" date="2021-05" db="EMBL/GenBank/DDBJ databases">
        <authorList>
            <person name="Pietrasiak N."/>
            <person name="Ward R."/>
            <person name="Stajich J.E."/>
            <person name="Kurbessoian T."/>
        </authorList>
    </citation>
    <scope>NUCLEOTIDE SEQUENCE</scope>
    <source>
        <strain evidence="3">GSE-NOS-MK-12-04C</strain>
    </source>
</reference>
<organism evidence="3 4">
    <name type="scientific">Cyanomargarita calcarea GSE-NOS-MK-12-04C</name>
    <dbReference type="NCBI Taxonomy" id="2839659"/>
    <lineage>
        <taxon>Bacteria</taxon>
        <taxon>Bacillati</taxon>
        <taxon>Cyanobacteriota</taxon>
        <taxon>Cyanophyceae</taxon>
        <taxon>Nostocales</taxon>
        <taxon>Cyanomargaritaceae</taxon>
        <taxon>Cyanomargarita</taxon>
    </lineage>
</organism>
<dbReference type="InterPro" id="IPR052048">
    <property type="entry name" value="ST_Response_Regulator"/>
</dbReference>
<accession>A0A951UUX2</accession>
<dbReference type="Gene3D" id="3.40.50.2300">
    <property type="match status" value="1"/>
</dbReference>
<feature type="modified residue" description="4-aspartylphosphate" evidence="1">
    <location>
        <position position="56"/>
    </location>
</feature>
<dbReference type="GO" id="GO:0000160">
    <property type="term" value="P:phosphorelay signal transduction system"/>
    <property type="evidence" value="ECO:0007669"/>
    <property type="project" value="InterPro"/>
</dbReference>
<dbReference type="PROSITE" id="PS50110">
    <property type="entry name" value="RESPONSE_REGULATORY"/>
    <property type="match status" value="1"/>
</dbReference>
<dbReference type="InterPro" id="IPR001789">
    <property type="entry name" value="Sig_transdc_resp-reg_receiver"/>
</dbReference>
<dbReference type="EMBL" id="JAHHGZ010000028">
    <property type="protein sequence ID" value="MBW4670197.1"/>
    <property type="molecule type" value="Genomic_DNA"/>
</dbReference>
<sequence length="122" mass="13190">MPPLRILLVDDSLTFLESATRFLAIDARLEIVGRVLSGEDALEQMPQLCPDLVLMDLAMPGMNGLEATRQIKAKESAPYVVVLTLSDGSEYRTAVEAVGADGFITKSEICTALLPLIHSLFA</sequence>
<dbReference type="InterPro" id="IPR058245">
    <property type="entry name" value="NreC/VraR/RcsB-like_REC"/>
</dbReference>
<evidence type="ECO:0000313" key="4">
    <source>
        <dbReference type="Proteomes" id="UP000729701"/>
    </source>
</evidence>
<dbReference type="AlphaFoldDB" id="A0A951UUX2"/>
<dbReference type="Proteomes" id="UP000729701">
    <property type="component" value="Unassembled WGS sequence"/>
</dbReference>
<evidence type="ECO:0000259" key="2">
    <source>
        <dbReference type="PROSITE" id="PS50110"/>
    </source>
</evidence>
<protein>
    <submittedName>
        <fullName evidence="3">Response regulator transcription factor</fullName>
    </submittedName>
</protein>
<comment type="caution">
    <text evidence="3">The sequence shown here is derived from an EMBL/GenBank/DDBJ whole genome shotgun (WGS) entry which is preliminary data.</text>
</comment>
<dbReference type="SMART" id="SM00448">
    <property type="entry name" value="REC"/>
    <property type="match status" value="1"/>
</dbReference>
<name>A0A951UUX2_9CYAN</name>
<dbReference type="Pfam" id="PF00072">
    <property type="entry name" value="Response_reg"/>
    <property type="match status" value="1"/>
</dbReference>
<evidence type="ECO:0000256" key="1">
    <source>
        <dbReference type="PROSITE-ProRule" id="PRU00169"/>
    </source>
</evidence>